<organism evidence="1 2">
    <name type="scientific">Ktedonosporobacter rubrisoli</name>
    <dbReference type="NCBI Taxonomy" id="2509675"/>
    <lineage>
        <taxon>Bacteria</taxon>
        <taxon>Bacillati</taxon>
        <taxon>Chloroflexota</taxon>
        <taxon>Ktedonobacteria</taxon>
        <taxon>Ktedonobacterales</taxon>
        <taxon>Ktedonosporobacteraceae</taxon>
        <taxon>Ktedonosporobacter</taxon>
    </lineage>
</organism>
<dbReference type="KEGG" id="kbs:EPA93_35525"/>
<evidence type="ECO:0000313" key="1">
    <source>
        <dbReference type="EMBL" id="QBD80997.1"/>
    </source>
</evidence>
<accession>A0A4P6JZ06</accession>
<dbReference type="OrthoDB" id="490310at2"/>
<evidence type="ECO:0000313" key="2">
    <source>
        <dbReference type="Proteomes" id="UP000290365"/>
    </source>
</evidence>
<dbReference type="EMBL" id="CP035758">
    <property type="protein sequence ID" value="QBD80997.1"/>
    <property type="molecule type" value="Genomic_DNA"/>
</dbReference>
<evidence type="ECO:0008006" key="3">
    <source>
        <dbReference type="Google" id="ProtNLM"/>
    </source>
</evidence>
<dbReference type="AlphaFoldDB" id="A0A4P6JZ06"/>
<protein>
    <recommendedName>
        <fullName evidence="3">Transposase</fullName>
    </recommendedName>
</protein>
<proteinExistence type="predicted"/>
<name>A0A4P6JZ06_KTERU</name>
<sequence length="104" mass="11272">MRSSNPLTAPLSQMTATFLKVTESYWSGLFHCYDVADLPRTNNELEHVFGSTHYHERRATGRKQASLGLVVRGSVHLVAAVAAQNYHFSGPSQPGAVASAQKAS</sequence>
<reference evidence="1 2" key="1">
    <citation type="submission" date="2019-01" db="EMBL/GenBank/DDBJ databases">
        <title>Ktedonosporobacter rubrisoli SCAWS-G2.</title>
        <authorList>
            <person name="Huang Y."/>
            <person name="Yan B."/>
        </authorList>
    </citation>
    <scope>NUCLEOTIDE SEQUENCE [LARGE SCALE GENOMIC DNA]</scope>
    <source>
        <strain evidence="1 2">SCAWS-G2</strain>
    </source>
</reference>
<gene>
    <name evidence="1" type="ORF">EPA93_35525</name>
</gene>
<dbReference type="Proteomes" id="UP000290365">
    <property type="component" value="Chromosome"/>
</dbReference>
<keyword evidence="2" id="KW-1185">Reference proteome</keyword>